<keyword evidence="1" id="KW-0812">Transmembrane</keyword>
<dbReference type="KEGG" id="reu:Reut_C6072"/>
<dbReference type="AlphaFoldDB" id="Q46N73"/>
<dbReference type="eggNOG" id="ENOG502ZEZ5">
    <property type="taxonomic scope" value="Bacteria"/>
</dbReference>
<accession>Q46N73</accession>
<protein>
    <submittedName>
        <fullName evidence="2">Uncharacterized protein</fullName>
    </submittedName>
</protein>
<name>Q46N73_CUPPJ</name>
<geneLocation type="plasmid" evidence="2">
    <name>megaplasmid</name>
</geneLocation>
<gene>
    <name evidence="2" type="ordered locus">Reut_C6072</name>
</gene>
<sequence>MMPVDDNDVPKYPRGDLRRMLTVLAAIDAITNATLVKVVARTGIDKKTVTMLVKQAAAQAGVRIEKDGPVYRLVDWGPVLKKSGAKMALNGVLGTDSVTAAAQKQMPLATRSIDEH</sequence>
<feature type="transmembrane region" description="Helical" evidence="1">
    <location>
        <begin position="20"/>
        <end position="40"/>
    </location>
</feature>
<organism evidence="2">
    <name type="scientific">Cupriavidus pinatubonensis (strain JMP 134 / LMG 1197)</name>
    <name type="common">Cupriavidus necator (strain JMP 134)</name>
    <dbReference type="NCBI Taxonomy" id="264198"/>
    <lineage>
        <taxon>Bacteria</taxon>
        <taxon>Pseudomonadati</taxon>
        <taxon>Pseudomonadota</taxon>
        <taxon>Betaproteobacteria</taxon>
        <taxon>Burkholderiales</taxon>
        <taxon>Burkholderiaceae</taxon>
        <taxon>Cupriavidus</taxon>
    </lineage>
</organism>
<keyword evidence="1" id="KW-1133">Transmembrane helix</keyword>
<proteinExistence type="predicted"/>
<keyword evidence="1" id="KW-0472">Membrane</keyword>
<dbReference type="HOGENOM" id="CLU_168845_0_0_4"/>
<evidence type="ECO:0000313" key="2">
    <source>
        <dbReference type="EMBL" id="AAZ65398.1"/>
    </source>
</evidence>
<evidence type="ECO:0000256" key="1">
    <source>
        <dbReference type="SAM" id="Phobius"/>
    </source>
</evidence>
<reference evidence="2" key="1">
    <citation type="submission" date="2005-08" db="EMBL/GenBank/DDBJ databases">
        <title>Complete sequence of a megaplasmid of Ralstonia eutropha JMP134.</title>
        <authorList>
            <person name="Copeland A."/>
            <person name="Lucas S."/>
            <person name="Lapidus A."/>
            <person name="Barry K."/>
            <person name="Detter J.C."/>
            <person name="Glavina T."/>
            <person name="Hammon N."/>
            <person name="Israni S."/>
            <person name="Pitluck S."/>
            <person name="Goltsman E."/>
            <person name="Martinez M."/>
            <person name="Vergez L."/>
            <person name="Larimer F."/>
            <person name="Land M."/>
            <person name="Lykidis A."/>
            <person name="Richardson P."/>
        </authorList>
    </citation>
    <scope>NUCLEOTIDE SEQUENCE [LARGE SCALE GENOMIC DNA]</scope>
    <source>
        <strain evidence="2">JMP134</strain>
        <plasmid evidence="2">megaplasmid</plasmid>
    </source>
</reference>
<dbReference type="EMBL" id="CP000092">
    <property type="protein sequence ID" value="AAZ65398.1"/>
    <property type="molecule type" value="Genomic_DNA"/>
</dbReference>
<keyword evidence="2" id="KW-0614">Plasmid</keyword>